<sequence>MSADQRVLAVDLFERGFWYRTVSSRLGVRVRAVKALEERFKIWGRAALDSKPTKQVYSFEFKLAVVQQIPEGESTIPDLAHLHMISSPTLVRRWLPPHTQLRAQ</sequence>
<dbReference type="AlphaFoldDB" id="A0A2V3DM42"/>
<dbReference type="Proteomes" id="UP000246303">
    <property type="component" value="Unassembled WGS sequence"/>
</dbReference>
<evidence type="ECO:0000313" key="1">
    <source>
        <dbReference type="EMBL" id="PXA63995.1"/>
    </source>
</evidence>
<protein>
    <recommendedName>
        <fullName evidence="3">Transposase</fullName>
    </recommendedName>
</protein>
<keyword evidence="2" id="KW-1185">Reference proteome</keyword>
<evidence type="ECO:0008006" key="3">
    <source>
        <dbReference type="Google" id="ProtNLM"/>
    </source>
</evidence>
<reference evidence="1 2" key="1">
    <citation type="submission" date="2018-05" db="EMBL/GenBank/DDBJ databases">
        <title>Genetic diversity of glacier-inhabiting Cryobacterium bacteria in China and description of Cryobacterium mengkeensis sp. nov. and Arthrobacter glacialis sp. nov.</title>
        <authorList>
            <person name="Liu Q."/>
            <person name="Xin Y.-H."/>
        </authorList>
    </citation>
    <scope>NUCLEOTIDE SEQUENCE [LARGE SCALE GENOMIC DNA]</scope>
    <source>
        <strain evidence="1 2">GP3</strain>
    </source>
</reference>
<evidence type="ECO:0000313" key="2">
    <source>
        <dbReference type="Proteomes" id="UP000246303"/>
    </source>
</evidence>
<proteinExistence type="predicted"/>
<name>A0A2V3DM42_9MICC</name>
<organism evidence="1 2">
    <name type="scientific">Arthrobacter psychrochitiniphilus</name>
    <dbReference type="NCBI Taxonomy" id="291045"/>
    <lineage>
        <taxon>Bacteria</taxon>
        <taxon>Bacillati</taxon>
        <taxon>Actinomycetota</taxon>
        <taxon>Actinomycetes</taxon>
        <taxon>Micrococcales</taxon>
        <taxon>Micrococcaceae</taxon>
        <taxon>Arthrobacter</taxon>
    </lineage>
</organism>
<accession>A0A2V3DM42</accession>
<dbReference type="InterPro" id="IPR010921">
    <property type="entry name" value="Trp_repressor/repl_initiator"/>
</dbReference>
<dbReference type="SUPFAM" id="SSF48295">
    <property type="entry name" value="TrpR-like"/>
    <property type="match status" value="1"/>
</dbReference>
<comment type="caution">
    <text evidence="1">The sequence shown here is derived from an EMBL/GenBank/DDBJ whole genome shotgun (WGS) entry which is preliminary data.</text>
</comment>
<dbReference type="EMBL" id="QHLZ01000017">
    <property type="protein sequence ID" value="PXA63995.1"/>
    <property type="molecule type" value="Genomic_DNA"/>
</dbReference>
<gene>
    <name evidence="1" type="ORF">CVS29_17205</name>
</gene>
<dbReference type="GO" id="GO:0043565">
    <property type="term" value="F:sequence-specific DNA binding"/>
    <property type="evidence" value="ECO:0007669"/>
    <property type="project" value="InterPro"/>
</dbReference>